<dbReference type="CDD" id="cd00093">
    <property type="entry name" value="HTH_XRE"/>
    <property type="match status" value="1"/>
</dbReference>
<dbReference type="Pfam" id="PF13176">
    <property type="entry name" value="TPR_7"/>
    <property type="match status" value="1"/>
</dbReference>
<dbReference type="SUPFAM" id="SSF48452">
    <property type="entry name" value="TPR-like"/>
    <property type="match status" value="2"/>
</dbReference>
<protein>
    <submittedName>
        <fullName evidence="6">Tetratricopeptide repeat-containing protein</fullName>
    </submittedName>
</protein>
<dbReference type="PANTHER" id="PTHR45641">
    <property type="entry name" value="TETRATRICOPEPTIDE REPEAT PROTEIN (AFU_ORTHOLOGUE AFUA_6G03870)"/>
    <property type="match status" value="1"/>
</dbReference>
<dbReference type="Proteomes" id="UP000198661">
    <property type="component" value="Unassembled WGS sequence"/>
</dbReference>
<keyword evidence="2 3" id="KW-0802">TPR repeat</keyword>
<dbReference type="SMART" id="SM00028">
    <property type="entry name" value="TPR"/>
    <property type="match status" value="6"/>
</dbReference>
<dbReference type="InterPro" id="IPR019734">
    <property type="entry name" value="TPR_rpt"/>
</dbReference>
<feature type="repeat" description="TPR" evidence="3">
    <location>
        <begin position="281"/>
        <end position="314"/>
    </location>
</feature>
<accession>A0A1I2MZ17</accession>
<dbReference type="Gene3D" id="1.10.260.40">
    <property type="entry name" value="lambda repressor-like DNA-binding domains"/>
    <property type="match status" value="1"/>
</dbReference>
<dbReference type="InterPro" id="IPR001387">
    <property type="entry name" value="Cro/C1-type_HTH"/>
</dbReference>
<sequence>MDKTFGIDGKELGAVIRAHRKKRGLSIENLADENISATTISNIERGLPSVGADKTEYLMKKLGISIEKLLQTAEEHEKKRQAARLRLLSVEMMLDRGELRKARHLLEQLQPEEESLLPEYYFVTGKCHCFLQNWKKAEEALFKAIEYIQQQGRERTNIEAAAYANLGQCGYQRGDLDQALDYADKGLKAFVEGGERREYKYVLLHNKAVYLRERELWGPALNVVEEAWKDRDRIERTATLLGLYYLRADCLRKTNDFEGAFHTALEGLKRARISQHYLQAFNLWNLLGDLYKMKGEWAEAVHCYTMALDLKDETDDPVVVSSTYAELGRLYIQRGEWDRAFEYANKAAEIAERFENFPRLVNALKILGDYWRMRDRKKEAVSYYQRALELARRHQLRHQEYELLFHLARCWRGVDEEKFLNCLREMHIMKEKEGEIPWGGDFRDPMPRWWG</sequence>
<evidence type="ECO:0000313" key="6">
    <source>
        <dbReference type="EMBL" id="SFF96844.1"/>
    </source>
</evidence>
<keyword evidence="1" id="KW-0677">Repeat</keyword>
<organism evidence="6 7">
    <name type="scientific">Planifilum fulgidum</name>
    <dbReference type="NCBI Taxonomy" id="201973"/>
    <lineage>
        <taxon>Bacteria</taxon>
        <taxon>Bacillati</taxon>
        <taxon>Bacillota</taxon>
        <taxon>Bacilli</taxon>
        <taxon>Bacillales</taxon>
        <taxon>Thermoactinomycetaceae</taxon>
        <taxon>Planifilum</taxon>
    </lineage>
</organism>
<evidence type="ECO:0000256" key="1">
    <source>
        <dbReference type="ARBA" id="ARBA00022737"/>
    </source>
</evidence>
<dbReference type="Gene3D" id="1.25.40.10">
    <property type="entry name" value="Tetratricopeptide repeat domain"/>
    <property type="match status" value="3"/>
</dbReference>
<dbReference type="SUPFAM" id="SSF47413">
    <property type="entry name" value="lambda repressor-like DNA-binding domains"/>
    <property type="match status" value="1"/>
</dbReference>
<feature type="coiled-coil region" evidence="4">
    <location>
        <begin position="59"/>
        <end position="86"/>
    </location>
</feature>
<dbReference type="InterPro" id="IPR011990">
    <property type="entry name" value="TPR-like_helical_dom_sf"/>
</dbReference>
<dbReference type="SMART" id="SM00530">
    <property type="entry name" value="HTH_XRE"/>
    <property type="match status" value="1"/>
</dbReference>
<evidence type="ECO:0000256" key="3">
    <source>
        <dbReference type="PROSITE-ProRule" id="PRU00339"/>
    </source>
</evidence>
<keyword evidence="4" id="KW-0175">Coiled coil</keyword>
<evidence type="ECO:0000259" key="5">
    <source>
        <dbReference type="PROSITE" id="PS50943"/>
    </source>
</evidence>
<reference evidence="6 7" key="1">
    <citation type="submission" date="2016-10" db="EMBL/GenBank/DDBJ databases">
        <authorList>
            <person name="de Groot N.N."/>
        </authorList>
    </citation>
    <scope>NUCLEOTIDE SEQUENCE [LARGE SCALE GENOMIC DNA]</scope>
    <source>
        <strain evidence="6 7">DSM 44945</strain>
    </source>
</reference>
<gene>
    <name evidence="6" type="ORF">SAMN04488025_11072</name>
</gene>
<dbReference type="PROSITE" id="PS50943">
    <property type="entry name" value="HTH_CROC1"/>
    <property type="match status" value="1"/>
</dbReference>
<feature type="domain" description="HTH cro/C1-type" evidence="5">
    <location>
        <begin position="16"/>
        <end position="69"/>
    </location>
</feature>
<dbReference type="RefSeq" id="WP_092037571.1">
    <property type="nucleotide sequence ID" value="NZ_FOOK01000010.1"/>
</dbReference>
<feature type="repeat" description="TPR" evidence="3">
    <location>
        <begin position="361"/>
        <end position="394"/>
    </location>
</feature>
<evidence type="ECO:0000256" key="2">
    <source>
        <dbReference type="ARBA" id="ARBA00022803"/>
    </source>
</evidence>
<dbReference type="AlphaFoldDB" id="A0A1I2MZ17"/>
<evidence type="ECO:0000256" key="4">
    <source>
        <dbReference type="SAM" id="Coils"/>
    </source>
</evidence>
<dbReference type="GO" id="GO:0003677">
    <property type="term" value="F:DNA binding"/>
    <property type="evidence" value="ECO:0007669"/>
    <property type="project" value="InterPro"/>
</dbReference>
<feature type="repeat" description="TPR" evidence="3">
    <location>
        <begin position="321"/>
        <end position="354"/>
    </location>
</feature>
<proteinExistence type="predicted"/>
<dbReference type="PROSITE" id="PS50005">
    <property type="entry name" value="TPR"/>
    <property type="match status" value="3"/>
</dbReference>
<dbReference type="EMBL" id="FOOK01000010">
    <property type="protein sequence ID" value="SFF96844.1"/>
    <property type="molecule type" value="Genomic_DNA"/>
</dbReference>
<dbReference type="Pfam" id="PF13424">
    <property type="entry name" value="TPR_12"/>
    <property type="match status" value="1"/>
</dbReference>
<name>A0A1I2MZ17_9BACL</name>
<dbReference type="InterPro" id="IPR010982">
    <property type="entry name" value="Lambda_DNA-bd_dom_sf"/>
</dbReference>
<dbReference type="STRING" id="201973.SAMN04488025_11072"/>
<dbReference type="PANTHER" id="PTHR45641:SF19">
    <property type="entry name" value="NEPHROCYSTIN-3"/>
    <property type="match status" value="1"/>
</dbReference>
<evidence type="ECO:0000313" key="7">
    <source>
        <dbReference type="Proteomes" id="UP000198661"/>
    </source>
</evidence>
<keyword evidence="7" id="KW-1185">Reference proteome</keyword>
<dbReference type="OrthoDB" id="9769030at2"/>